<feature type="compositionally biased region" description="Low complexity" evidence="1">
    <location>
        <begin position="7"/>
        <end position="17"/>
    </location>
</feature>
<evidence type="ECO:0000313" key="3">
    <source>
        <dbReference type="Proteomes" id="UP001205612"/>
    </source>
</evidence>
<protein>
    <recommendedName>
        <fullName evidence="4">Polyketide cyclase</fullName>
    </recommendedName>
</protein>
<evidence type="ECO:0000256" key="1">
    <source>
        <dbReference type="SAM" id="MobiDB-lite"/>
    </source>
</evidence>
<dbReference type="Proteomes" id="UP001205612">
    <property type="component" value="Unassembled WGS sequence"/>
</dbReference>
<dbReference type="SUPFAM" id="SSF55961">
    <property type="entry name" value="Bet v1-like"/>
    <property type="match status" value="1"/>
</dbReference>
<accession>A0ABT2B2V3</accession>
<evidence type="ECO:0008006" key="4">
    <source>
        <dbReference type="Google" id="ProtNLM"/>
    </source>
</evidence>
<dbReference type="Gene3D" id="3.30.530.20">
    <property type="match status" value="1"/>
</dbReference>
<keyword evidence="3" id="KW-1185">Reference proteome</keyword>
<feature type="region of interest" description="Disordered" evidence="1">
    <location>
        <begin position="1"/>
        <end position="26"/>
    </location>
</feature>
<reference evidence="2 3" key="1">
    <citation type="submission" date="2022-08" db="EMBL/GenBank/DDBJ databases">
        <authorList>
            <person name="Somphong A."/>
            <person name="Phongsopitanun W."/>
        </authorList>
    </citation>
    <scope>NUCLEOTIDE SEQUENCE [LARGE SCALE GENOMIC DNA]</scope>
    <source>
        <strain evidence="2 3">LP11</strain>
    </source>
</reference>
<name>A0ABT2B2V3_9ACTN</name>
<dbReference type="InterPro" id="IPR023393">
    <property type="entry name" value="START-like_dom_sf"/>
</dbReference>
<dbReference type="EMBL" id="JANUGP010000011">
    <property type="protein sequence ID" value="MCS0602844.1"/>
    <property type="molecule type" value="Genomic_DNA"/>
</dbReference>
<proteinExistence type="predicted"/>
<comment type="caution">
    <text evidence="2">The sequence shown here is derived from an EMBL/GenBank/DDBJ whole genome shotgun (WGS) entry which is preliminary data.</text>
</comment>
<dbReference type="RefSeq" id="WP_258779354.1">
    <property type="nucleotide sequence ID" value="NZ_JANUGP010000011.1"/>
</dbReference>
<sequence>MSGSIEPAGPGDPAGPGKPVEHGISQTHGDTHILHFLVRLPRSMEDVWSAVATPEGLGGWCTAVDALEPRLDGAVTLGELGSGRVTAWDVDRVAEYTLEPGGRLRFHLERDGSRGCALRFTHEFQGEGESQSGWHTRFARLIDALAVPEPPAEEGASPLPGQFT</sequence>
<gene>
    <name evidence="2" type="ORF">NX794_16725</name>
</gene>
<organism evidence="2 3">
    <name type="scientific">Streptomyces pyxinicus</name>
    <dbReference type="NCBI Taxonomy" id="2970331"/>
    <lineage>
        <taxon>Bacteria</taxon>
        <taxon>Bacillati</taxon>
        <taxon>Actinomycetota</taxon>
        <taxon>Actinomycetes</taxon>
        <taxon>Kitasatosporales</taxon>
        <taxon>Streptomycetaceae</taxon>
        <taxon>Streptomyces</taxon>
    </lineage>
</organism>
<evidence type="ECO:0000313" key="2">
    <source>
        <dbReference type="EMBL" id="MCS0602844.1"/>
    </source>
</evidence>